<comment type="caution">
    <text evidence="1">The sequence shown here is derived from an EMBL/GenBank/DDBJ whole genome shotgun (WGS) entry which is preliminary data.</text>
</comment>
<dbReference type="Proteomes" id="UP000266723">
    <property type="component" value="Unassembled WGS sequence"/>
</dbReference>
<keyword evidence="2" id="KW-1185">Reference proteome</keyword>
<evidence type="ECO:0000313" key="1">
    <source>
        <dbReference type="EMBL" id="KAF3591000.1"/>
    </source>
</evidence>
<accession>A0ABQ7E381</accession>
<protein>
    <submittedName>
        <fullName evidence="1">Uncharacterized protein</fullName>
    </submittedName>
</protein>
<dbReference type="EMBL" id="QGKV02000299">
    <property type="protein sequence ID" value="KAF3591000.1"/>
    <property type="molecule type" value="Genomic_DNA"/>
</dbReference>
<reference evidence="1 2" key="1">
    <citation type="journal article" date="2020" name="BMC Genomics">
        <title>Intraspecific diversification of the crop wild relative Brassica cretica Lam. using demographic model selection.</title>
        <authorList>
            <person name="Kioukis A."/>
            <person name="Michalopoulou V.A."/>
            <person name="Briers L."/>
            <person name="Pirintsos S."/>
            <person name="Studholme D.J."/>
            <person name="Pavlidis P."/>
            <person name="Sarris P.F."/>
        </authorList>
    </citation>
    <scope>NUCLEOTIDE SEQUENCE [LARGE SCALE GENOMIC DNA]</scope>
    <source>
        <strain evidence="2">cv. PFS-1207/04</strain>
    </source>
</reference>
<evidence type="ECO:0000313" key="2">
    <source>
        <dbReference type="Proteomes" id="UP000266723"/>
    </source>
</evidence>
<organism evidence="1 2">
    <name type="scientific">Brassica cretica</name>
    <name type="common">Mustard</name>
    <dbReference type="NCBI Taxonomy" id="69181"/>
    <lineage>
        <taxon>Eukaryota</taxon>
        <taxon>Viridiplantae</taxon>
        <taxon>Streptophyta</taxon>
        <taxon>Embryophyta</taxon>
        <taxon>Tracheophyta</taxon>
        <taxon>Spermatophyta</taxon>
        <taxon>Magnoliopsida</taxon>
        <taxon>eudicotyledons</taxon>
        <taxon>Gunneridae</taxon>
        <taxon>Pentapetalae</taxon>
        <taxon>rosids</taxon>
        <taxon>malvids</taxon>
        <taxon>Brassicales</taxon>
        <taxon>Brassicaceae</taxon>
        <taxon>Brassiceae</taxon>
        <taxon>Brassica</taxon>
    </lineage>
</organism>
<sequence>MAPQPTRLEGLLTVEFEHNAAPVRYKSYRHYGTLSMSLTSVSPQLSESSEGSFE</sequence>
<name>A0ABQ7E381_BRACR</name>
<proteinExistence type="predicted"/>
<gene>
    <name evidence="1" type="ORF">DY000_02026571</name>
</gene>